<evidence type="ECO:0008006" key="4">
    <source>
        <dbReference type="Google" id="ProtNLM"/>
    </source>
</evidence>
<dbReference type="Proteomes" id="UP000663853">
    <property type="component" value="Unassembled WGS sequence"/>
</dbReference>
<protein>
    <recommendedName>
        <fullName evidence="4">DUF1764-domain-containing protein</fullName>
    </recommendedName>
</protein>
<evidence type="ECO:0000313" key="3">
    <source>
        <dbReference type="Proteomes" id="UP000663853"/>
    </source>
</evidence>
<reference evidence="2" key="1">
    <citation type="submission" date="2021-01" db="EMBL/GenBank/DDBJ databases">
        <authorList>
            <person name="Kaushik A."/>
        </authorList>
    </citation>
    <scope>NUCLEOTIDE SEQUENCE</scope>
    <source>
        <strain evidence="2">AG6-10EEA</strain>
    </source>
</reference>
<evidence type="ECO:0000313" key="2">
    <source>
        <dbReference type="EMBL" id="CAE6471657.1"/>
    </source>
</evidence>
<dbReference type="PANTHER" id="PTHR34066:SF1">
    <property type="entry name" value="DUF1764 FAMILY PROTEIN"/>
    <property type="match status" value="1"/>
</dbReference>
<evidence type="ECO:0000256" key="1">
    <source>
        <dbReference type="SAM" id="MobiDB-lite"/>
    </source>
</evidence>
<dbReference type="InterPro" id="IPR013885">
    <property type="entry name" value="DUF1764_euk"/>
</dbReference>
<dbReference type="EMBL" id="CAJMXA010001863">
    <property type="protein sequence ID" value="CAE6471657.1"/>
    <property type="molecule type" value="Genomic_DNA"/>
</dbReference>
<feature type="compositionally biased region" description="Basic and acidic residues" evidence="1">
    <location>
        <begin position="84"/>
        <end position="101"/>
    </location>
</feature>
<dbReference type="PANTHER" id="PTHR34066">
    <property type="entry name" value="GROWTH FACTOR 2"/>
    <property type="match status" value="1"/>
</dbReference>
<name>A0A8H3C4X2_9AGAM</name>
<dbReference type="Pfam" id="PF08576">
    <property type="entry name" value="DUF1764"/>
    <property type="match status" value="1"/>
</dbReference>
<organism evidence="2 3">
    <name type="scientific">Rhizoctonia solani</name>
    <dbReference type="NCBI Taxonomy" id="456999"/>
    <lineage>
        <taxon>Eukaryota</taxon>
        <taxon>Fungi</taxon>
        <taxon>Dikarya</taxon>
        <taxon>Basidiomycota</taxon>
        <taxon>Agaricomycotina</taxon>
        <taxon>Agaricomycetes</taxon>
        <taxon>Cantharellales</taxon>
        <taxon>Ceratobasidiaceae</taxon>
        <taxon>Rhizoctonia</taxon>
    </lineage>
</organism>
<sequence length="154" mass="16780">MNEIDDIFSGKAAGKGKSKGAEPKTTPGPHITSKKKKKKSKKAGEPETQAKDTVDQPKPVEAPSTSAGTKRKAPEIFMDPSLEVETKSKKVKPSKEGKKNAVVDSDDERFRDSRGTGPRRRTEEGYAIYKEDELGINDEGGDTALCPFDCECCF</sequence>
<proteinExistence type="predicted"/>
<feature type="compositionally biased region" description="Basic and acidic residues" evidence="1">
    <location>
        <begin position="42"/>
        <end position="55"/>
    </location>
</feature>
<dbReference type="AlphaFoldDB" id="A0A8H3C4X2"/>
<accession>A0A8H3C4X2</accession>
<gene>
    <name evidence="2" type="ORF">RDB_LOCUS75283</name>
</gene>
<comment type="caution">
    <text evidence="2">The sequence shown here is derived from an EMBL/GenBank/DDBJ whole genome shotgun (WGS) entry which is preliminary data.</text>
</comment>
<feature type="compositionally biased region" description="Basic and acidic residues" evidence="1">
    <location>
        <begin position="108"/>
        <end position="126"/>
    </location>
</feature>
<feature type="compositionally biased region" description="Basic residues" evidence="1">
    <location>
        <begin position="32"/>
        <end position="41"/>
    </location>
</feature>
<feature type="region of interest" description="Disordered" evidence="1">
    <location>
        <begin position="1"/>
        <end position="126"/>
    </location>
</feature>